<keyword evidence="1" id="KW-0175">Coiled coil</keyword>
<reference evidence="2 3" key="1">
    <citation type="journal article" date="2016" name="Nat. Commun.">
        <title>Thousands of microbial genomes shed light on interconnected biogeochemical processes in an aquifer system.</title>
        <authorList>
            <person name="Anantharaman K."/>
            <person name="Brown C.T."/>
            <person name="Hug L.A."/>
            <person name="Sharon I."/>
            <person name="Castelle C.J."/>
            <person name="Probst A.J."/>
            <person name="Thomas B.C."/>
            <person name="Singh A."/>
            <person name="Wilkins M.J."/>
            <person name="Karaoz U."/>
            <person name="Brodie E.L."/>
            <person name="Williams K.H."/>
            <person name="Hubbard S.S."/>
            <person name="Banfield J.F."/>
        </authorList>
    </citation>
    <scope>NUCLEOTIDE SEQUENCE [LARGE SCALE GENOMIC DNA]</scope>
</reference>
<dbReference type="EMBL" id="MEVC01000003">
    <property type="protein sequence ID" value="OGC56149.1"/>
    <property type="molecule type" value="Genomic_DNA"/>
</dbReference>
<protein>
    <submittedName>
        <fullName evidence="2">Uncharacterized protein</fullName>
    </submittedName>
</protein>
<accession>A0A1F4VG87</accession>
<feature type="coiled-coil region" evidence="1">
    <location>
        <begin position="1128"/>
        <end position="1155"/>
    </location>
</feature>
<name>A0A1F4VG87_UNCKA</name>
<evidence type="ECO:0000313" key="2">
    <source>
        <dbReference type="EMBL" id="OGC56149.1"/>
    </source>
</evidence>
<proteinExistence type="predicted"/>
<dbReference type="Proteomes" id="UP000179005">
    <property type="component" value="Unassembled WGS sequence"/>
</dbReference>
<sequence>MGLERGPGPQHDVSPQDLIAAYREEGRADFSELPREDLRHLFDYYAGNQTAFRDGEKTEILEQFLQTGAGEESEFIKIASGFSPDQQETIAHFLGEVTETGRYPRLFHALWDSLPYEDQRKFTEKFTTENPEGAIMVAPFLDFRDYVVRESKDPQTGEPNVRIHWEPRFHSEAKRRFFGEQERKNLFDLQFNRFDKAKELIDLCLACPNGPGLESAVKHFLDKEPLLVYPYFSELLRREVVSEEEVRGALVGEEGKRIDLRPLRFSARFFETEEEQGREDALAKRVSQLRGKKQDPEIPDNWPERFLREDRQIKDEAKKRAMDYAFRDFSSINGLFSGEQKREIVFRHLDSSVPILYAVRNLHLEALEVRGILGGLKASGIEPFYLLDLGDVRAVAELGIEDDVVETLVEKISQENQGGWWGRSSETAIILNQLEMMPGWMSPNGVKSVVEAIDRYAPLGWLHRLDYIDRYRPGAFLSLVEQAKQEGEPLLVHYHRIFAHIGKLEREGRASALEKRALKDSARSVFERFPEAAFIRRALFSEVYSREEQKTFLRSHLAEDGHGLMLEGALQALVLQKGKTGDRRGTDQLGAILEELRDSVRAKPAVVMGLFSERHTSWKAMGYLFPQKERLDFLLANLGDVDAGEFFDRIGYELFSDLAERPVSLDKVARLLLKTNEFAALATFLSETNRVLSRSQEARRNRRYRHTPVVEGEELSAEKERALKSFWTTYTAQIVRVCRERPTLLFESKEMLRIESPDLRAILQERAFDYLTANPRALGSMGMYLSTEVYNKVVAANLSTFAFLREDRGYPLYDPKKLSPDILLEIRRLSPIARVEAQEKLTEDYYQTILRDLEGNPFLLLYRQRLERLAKLEHEQLGNQLRPLDVYPNLEFLSLVNRLGILANNSLVLSARTSILALSPQKREEIVPILEAISVRQLDKGSGRVWQALEMLETNYPEAQRILRGVLGEGLLEKFELREDWSPGALGDFSAEAMRVLELYFDQTRKNRHMREALNRFIRLSLTEDFGSWRTWGAAVGEKDQPRRLEALQRLKENKLLPRELTLDQYEAWINVQERAFEETLDVGEGDIRRGVREIMAQAVENHHLDRDVLPDDYETAKNAIDALLLPMLEWSSRLEILRKKIKETKEELSPEEQREYRDLQQRISRYRAGKVEEFAKAEADLVLARLEESTMAEIEHGGFFVGGQEVSFQKAFSLLEKGYSDRYPGFTPDVQRLRAYFFDSRSRIFGGQRVSRTALRLDDRLDLETYLKIGADPVTTCQHYQSAGSYNYGLLSYVIDPNIRILQMRNEEGQLVARSVLRLLGNENGEPQLFLESVYSVNTHPKIKEAMHAFARQKAQAMGVEIYTKHEGLGLESSGGPSTTLISRGSRAPYVYVDAIGGKARNGIYEIPNTVSLGQI</sequence>
<evidence type="ECO:0000256" key="1">
    <source>
        <dbReference type="SAM" id="Coils"/>
    </source>
</evidence>
<organism evidence="2 3">
    <name type="scientific">candidate division WWE3 bacterium RIFCSPHIGHO2_01_FULL_48_15</name>
    <dbReference type="NCBI Taxonomy" id="1802619"/>
    <lineage>
        <taxon>Bacteria</taxon>
        <taxon>Katanobacteria</taxon>
    </lineage>
</organism>
<comment type="caution">
    <text evidence="2">The sequence shown here is derived from an EMBL/GenBank/DDBJ whole genome shotgun (WGS) entry which is preliminary data.</text>
</comment>
<gene>
    <name evidence="2" type="ORF">A2797_02225</name>
</gene>
<evidence type="ECO:0000313" key="3">
    <source>
        <dbReference type="Proteomes" id="UP000179005"/>
    </source>
</evidence>